<dbReference type="Pfam" id="PF23561">
    <property type="entry name" value="zf-C2H2_15"/>
    <property type="match status" value="1"/>
</dbReference>
<dbReference type="PANTHER" id="PTHR45718">
    <property type="entry name" value="TRANSCRIPTIONAL ACTIVATOR CUBITUS INTERRUPTUS"/>
    <property type="match status" value="1"/>
</dbReference>
<evidence type="ECO:0000256" key="2">
    <source>
        <dbReference type="ARBA" id="ARBA00010831"/>
    </source>
</evidence>
<feature type="compositionally biased region" description="Low complexity" evidence="11">
    <location>
        <begin position="146"/>
        <end position="157"/>
    </location>
</feature>
<dbReference type="InterPro" id="IPR041643">
    <property type="entry name" value="Znf_ZIC"/>
</dbReference>
<evidence type="ECO:0000256" key="3">
    <source>
        <dbReference type="ARBA" id="ARBA00022473"/>
    </source>
</evidence>
<dbReference type="Gene3D" id="3.30.160.60">
    <property type="entry name" value="Classic Zinc Finger"/>
    <property type="match status" value="4"/>
</dbReference>
<evidence type="ECO:0000313" key="13">
    <source>
        <dbReference type="EnsemblMetazoa" id="XP_022656105"/>
    </source>
</evidence>
<protein>
    <recommendedName>
        <fullName evidence="12">C2H2-type domain-containing protein</fullName>
    </recommendedName>
</protein>
<dbReference type="GO" id="GO:0140297">
    <property type="term" value="F:DNA-binding transcription factor binding"/>
    <property type="evidence" value="ECO:0007669"/>
    <property type="project" value="UniProtKB-ARBA"/>
</dbReference>
<evidence type="ECO:0000256" key="10">
    <source>
        <dbReference type="PROSITE-ProRule" id="PRU00042"/>
    </source>
</evidence>
<accession>A0A7M7JS46</accession>
<evidence type="ECO:0000256" key="7">
    <source>
        <dbReference type="ARBA" id="ARBA00022833"/>
    </source>
</evidence>
<keyword evidence="4" id="KW-0479">Metal-binding</keyword>
<feature type="domain" description="C2H2-type" evidence="12">
    <location>
        <begin position="226"/>
        <end position="255"/>
    </location>
</feature>
<feature type="domain" description="C2H2-type" evidence="12">
    <location>
        <begin position="286"/>
        <end position="315"/>
    </location>
</feature>
<proteinExistence type="inferred from homology"/>
<dbReference type="FunFam" id="3.30.160.60:FF:000031">
    <property type="entry name" value="GLI family zinc finger 3"/>
    <property type="match status" value="1"/>
</dbReference>
<keyword evidence="3" id="KW-0217">Developmental protein</keyword>
<dbReference type="InterPro" id="IPR013087">
    <property type="entry name" value="Znf_C2H2_type"/>
</dbReference>
<dbReference type="GO" id="GO:0005634">
    <property type="term" value="C:nucleus"/>
    <property type="evidence" value="ECO:0007669"/>
    <property type="project" value="UniProtKB-SubCell"/>
</dbReference>
<evidence type="ECO:0000256" key="9">
    <source>
        <dbReference type="ARBA" id="ARBA00023242"/>
    </source>
</evidence>
<feature type="region of interest" description="Disordered" evidence="11">
    <location>
        <begin position="318"/>
        <end position="344"/>
    </location>
</feature>
<dbReference type="GO" id="GO:0008270">
    <property type="term" value="F:zinc ion binding"/>
    <property type="evidence" value="ECO:0007669"/>
    <property type="project" value="UniProtKB-KW"/>
</dbReference>
<keyword evidence="9" id="KW-0539">Nucleus</keyword>
<dbReference type="InterPro" id="IPR036236">
    <property type="entry name" value="Znf_C2H2_sf"/>
</dbReference>
<dbReference type="RefSeq" id="XP_022656105.1">
    <property type="nucleotide sequence ID" value="XM_022800370.1"/>
</dbReference>
<dbReference type="Proteomes" id="UP000594260">
    <property type="component" value="Unplaced"/>
</dbReference>
<dbReference type="PROSITE" id="PS00028">
    <property type="entry name" value="ZINC_FINGER_C2H2_1"/>
    <property type="match status" value="3"/>
</dbReference>
<evidence type="ECO:0000256" key="4">
    <source>
        <dbReference type="ARBA" id="ARBA00022723"/>
    </source>
</evidence>
<dbReference type="AlphaFoldDB" id="A0A7M7JS46"/>
<dbReference type="OrthoDB" id="3214149at2759"/>
<evidence type="ECO:0000256" key="1">
    <source>
        <dbReference type="ARBA" id="ARBA00004123"/>
    </source>
</evidence>
<feature type="compositionally biased region" description="Low complexity" evidence="11">
    <location>
        <begin position="379"/>
        <end position="402"/>
    </location>
</feature>
<dbReference type="GO" id="GO:0000978">
    <property type="term" value="F:RNA polymerase II cis-regulatory region sequence-specific DNA binding"/>
    <property type="evidence" value="ECO:0007669"/>
    <property type="project" value="TreeGrafter"/>
</dbReference>
<dbReference type="GO" id="GO:0000981">
    <property type="term" value="F:DNA-binding transcription factor activity, RNA polymerase II-specific"/>
    <property type="evidence" value="ECO:0007669"/>
    <property type="project" value="TreeGrafter"/>
</dbReference>
<feature type="compositionally biased region" description="Low complexity" evidence="11">
    <location>
        <begin position="318"/>
        <end position="331"/>
    </location>
</feature>
<dbReference type="EnsemblMetazoa" id="XM_022800363">
    <property type="protein sequence ID" value="XP_022656098"/>
    <property type="gene ID" value="LOC111248281"/>
</dbReference>
<reference evidence="13" key="1">
    <citation type="submission" date="2021-01" db="UniProtKB">
        <authorList>
            <consortium name="EnsemblMetazoa"/>
        </authorList>
    </citation>
    <scope>IDENTIFICATION</scope>
</reference>
<evidence type="ECO:0000256" key="5">
    <source>
        <dbReference type="ARBA" id="ARBA00022737"/>
    </source>
</evidence>
<dbReference type="Pfam" id="PF18366">
    <property type="entry name" value="zf_ZIC"/>
    <property type="match status" value="1"/>
</dbReference>
<dbReference type="EnsemblMetazoa" id="XM_022800370">
    <property type="protein sequence ID" value="XP_022656105"/>
    <property type="gene ID" value="LOC111248281"/>
</dbReference>
<dbReference type="InterPro" id="IPR056436">
    <property type="entry name" value="Znf-C2H2_ZIC1-5/GLI1-3-like"/>
</dbReference>
<evidence type="ECO:0000256" key="11">
    <source>
        <dbReference type="SAM" id="MobiDB-lite"/>
    </source>
</evidence>
<name>A0A7M7JS46_VARDE</name>
<feature type="domain" description="C2H2-type" evidence="12">
    <location>
        <begin position="198"/>
        <end position="225"/>
    </location>
</feature>
<feature type="region of interest" description="Disordered" evidence="11">
    <location>
        <begin position="143"/>
        <end position="164"/>
    </location>
</feature>
<evidence type="ECO:0000256" key="8">
    <source>
        <dbReference type="ARBA" id="ARBA00023125"/>
    </source>
</evidence>
<dbReference type="GeneID" id="111248281"/>
<dbReference type="KEGG" id="vde:111248281"/>
<keyword evidence="5" id="KW-0677">Repeat</keyword>
<dbReference type="PANTHER" id="PTHR45718:SF4">
    <property type="entry name" value="TRANSCRIPTIONAL ACTIVATOR CUBITUS INTERRUPTUS"/>
    <property type="match status" value="1"/>
</dbReference>
<dbReference type="FunFam" id="3.30.160.60:FF:000041">
    <property type="entry name" value="Zinc finger protein ZIC 1"/>
    <property type="match status" value="1"/>
</dbReference>
<feature type="region of interest" description="Disordered" evidence="11">
    <location>
        <begin position="363"/>
        <end position="450"/>
    </location>
</feature>
<comment type="similarity">
    <text evidence="2">Belongs to the GLI C2H2-type zinc-finger protein family.</text>
</comment>
<feature type="domain" description="C2H2-type" evidence="12">
    <location>
        <begin position="256"/>
        <end position="285"/>
    </location>
</feature>
<dbReference type="InterPro" id="IPR043359">
    <property type="entry name" value="GLI-like"/>
</dbReference>
<organism evidence="13 14">
    <name type="scientific">Varroa destructor</name>
    <name type="common">Honeybee mite</name>
    <dbReference type="NCBI Taxonomy" id="109461"/>
    <lineage>
        <taxon>Eukaryota</taxon>
        <taxon>Metazoa</taxon>
        <taxon>Ecdysozoa</taxon>
        <taxon>Arthropoda</taxon>
        <taxon>Chelicerata</taxon>
        <taxon>Arachnida</taxon>
        <taxon>Acari</taxon>
        <taxon>Parasitiformes</taxon>
        <taxon>Mesostigmata</taxon>
        <taxon>Gamasina</taxon>
        <taxon>Dermanyssoidea</taxon>
        <taxon>Varroidae</taxon>
        <taxon>Varroa</taxon>
    </lineage>
</organism>
<evidence type="ECO:0000313" key="14">
    <source>
        <dbReference type="Proteomes" id="UP000594260"/>
    </source>
</evidence>
<comment type="subcellular location">
    <subcellularLocation>
        <location evidence="1">Nucleus</location>
    </subcellularLocation>
</comment>
<keyword evidence="6 10" id="KW-0863">Zinc-finger</keyword>
<feature type="compositionally biased region" description="Gly residues" evidence="11">
    <location>
        <begin position="403"/>
        <end position="422"/>
    </location>
</feature>
<dbReference type="Pfam" id="PF00096">
    <property type="entry name" value="zf-C2H2"/>
    <property type="match status" value="2"/>
</dbReference>
<keyword evidence="7" id="KW-0862">Zinc</keyword>
<keyword evidence="8" id="KW-0238">DNA-binding</keyword>
<dbReference type="PROSITE" id="PS50157">
    <property type="entry name" value="ZINC_FINGER_C2H2_2"/>
    <property type="match status" value="4"/>
</dbReference>
<dbReference type="InParanoid" id="A0A7M7JS46"/>
<keyword evidence="14" id="KW-1185">Reference proteome</keyword>
<dbReference type="SMART" id="SM00355">
    <property type="entry name" value="ZnF_C2H2"/>
    <property type="match status" value="4"/>
</dbReference>
<dbReference type="RefSeq" id="XP_022656098.1">
    <property type="nucleotide sequence ID" value="XM_022800363.1"/>
</dbReference>
<evidence type="ECO:0000256" key="6">
    <source>
        <dbReference type="ARBA" id="ARBA00022771"/>
    </source>
</evidence>
<sequence>MLFHVDAPHPHQLKLSQDQYQPQSFAMPSMYPHPLRREDASCYESSFFPVDQVGVGGGGGTNLGGGVGSHRGMSGLDRDYRPTPTEATTFEYESPSSGAFMRYTPHSPSGSSCSATSPSSGTGKSEYACMWVEPETATFNPGYPLSSVSSSSQRSASGAGGTRGPCGKTFLSMPEIVNHLTVDHVGGPECTNHTCYWEDCPRNGKPFKAKYKLVNHIRVHTGEKPFPCMFPGCGKVFARSENLKIHKRTHTGEKPFKCEFDGCDRRFANSSDRKKHSHVHTSDKPYNCCVRGCDKSYTHPSSLRKHMKVHCGSGSVAVGSSGTPPLSPGGSDYSGPTSDTAFPTPVVGGLTLPITLSERDRELQAGQAHLSSGRSATGVPSGASLSGAPPSVSSLPQLQQGLTGQGGLSLAGQGGGSGGSGGTNANSGPGVHPGGGVPPPPSSASGLIGASHGLATSGGLSQTGLSHGTLGVGMGVGVGVPNVPNPLRPPPPTGLNQLNNLNNLNNLPNLNLLPSAGNANGLMSPGLPLSSGISTHHHHHHHHLPPSNYNDWYHPQQCTNPPQTILHPHQALQFHHQLAPPTAY</sequence>
<dbReference type="FunFam" id="3.30.160.60:FF:000035">
    <property type="entry name" value="Zinc finger protein ZIC 1"/>
    <property type="match status" value="1"/>
</dbReference>
<dbReference type="SUPFAM" id="SSF57667">
    <property type="entry name" value="beta-beta-alpha zinc fingers"/>
    <property type="match status" value="2"/>
</dbReference>
<evidence type="ECO:0000259" key="12">
    <source>
        <dbReference type="PROSITE" id="PS50157"/>
    </source>
</evidence>